<accession>A0A4S8QE85</accession>
<dbReference type="EMBL" id="STGY01000044">
    <property type="protein sequence ID" value="THV41402.1"/>
    <property type="molecule type" value="Genomic_DNA"/>
</dbReference>
<reference evidence="1 2" key="2">
    <citation type="submission" date="2019-05" db="EMBL/GenBank/DDBJ databases">
        <title>Glycomyces buryatensis sp. nov.</title>
        <authorList>
            <person name="Nikitina E."/>
        </authorList>
    </citation>
    <scope>NUCLEOTIDE SEQUENCE [LARGE SCALE GENOMIC DNA]</scope>
    <source>
        <strain evidence="1 2">18</strain>
    </source>
</reference>
<sequence length="176" mass="17580">MPTFQQALDANPAQLMSLGAAIAAAAGKVTTLGAQHAGEVAGMGASWQGDDYQEMVRWGGDVAGFIGRSDAALVVCAGALESMGATMMATVTALKATKQSAEAIGYRVLPTPMVILGPSQWSQVSSAGPAAPAVLAAYQSGAVAFTAALASMYAALIAQDTAAYGIIRTAIGLSPS</sequence>
<reference evidence="2" key="1">
    <citation type="submission" date="2019-04" db="EMBL/GenBank/DDBJ databases">
        <title>Nocardioides xinjiangensis sp. nov.</title>
        <authorList>
            <person name="Liu S."/>
        </authorList>
    </citation>
    <scope>NUCLEOTIDE SEQUENCE [LARGE SCALE GENOMIC DNA]</scope>
    <source>
        <strain evidence="2">18</strain>
    </source>
</reference>
<dbReference type="Proteomes" id="UP000308760">
    <property type="component" value="Unassembled WGS sequence"/>
</dbReference>
<keyword evidence="2" id="KW-1185">Reference proteome</keyword>
<protein>
    <submittedName>
        <fullName evidence="1">Uncharacterized protein</fullName>
    </submittedName>
</protein>
<evidence type="ECO:0000313" key="2">
    <source>
        <dbReference type="Proteomes" id="UP000308760"/>
    </source>
</evidence>
<proteinExistence type="predicted"/>
<dbReference type="AlphaFoldDB" id="A0A4S8QE85"/>
<dbReference type="OrthoDB" id="5220063at2"/>
<comment type="caution">
    <text evidence="1">The sequence shown here is derived from an EMBL/GenBank/DDBJ whole genome shotgun (WGS) entry which is preliminary data.</text>
</comment>
<organism evidence="1 2">
    <name type="scientific">Glycomyces buryatensis</name>
    <dbReference type="NCBI Taxonomy" id="2570927"/>
    <lineage>
        <taxon>Bacteria</taxon>
        <taxon>Bacillati</taxon>
        <taxon>Actinomycetota</taxon>
        <taxon>Actinomycetes</taxon>
        <taxon>Glycomycetales</taxon>
        <taxon>Glycomycetaceae</taxon>
        <taxon>Glycomyces</taxon>
    </lineage>
</organism>
<gene>
    <name evidence="1" type="ORF">FAB82_11415</name>
</gene>
<dbReference type="RefSeq" id="WP_136534672.1">
    <property type="nucleotide sequence ID" value="NZ_STGY01000044.1"/>
</dbReference>
<evidence type="ECO:0000313" key="1">
    <source>
        <dbReference type="EMBL" id="THV41402.1"/>
    </source>
</evidence>
<name>A0A4S8QE85_9ACTN</name>